<dbReference type="SUPFAM" id="SSF51445">
    <property type="entry name" value="(Trans)glycosidases"/>
    <property type="match status" value="1"/>
</dbReference>
<dbReference type="STRING" id="1524254.PHACT_12905"/>
<comment type="subcellular location">
    <subcellularLocation>
        <location evidence="11">Cytoplasm</location>
    </subcellularLocation>
</comment>
<comment type="caution">
    <text evidence="13">The sequence shown here is derived from an EMBL/GenBank/DDBJ whole genome shotgun (WGS) entry which is preliminary data.</text>
</comment>
<feature type="binding site" evidence="11">
    <location>
        <position position="139"/>
    </location>
    <ligand>
        <name>substrate</name>
    </ligand>
</feature>
<reference evidence="14" key="1">
    <citation type="submission" date="2016-07" db="EMBL/GenBank/DDBJ databases">
        <authorList>
            <person name="Florea S."/>
            <person name="Webb J.S."/>
            <person name="Jaromczyk J."/>
            <person name="Schardl C.L."/>
        </authorList>
    </citation>
    <scope>NUCLEOTIDE SEQUENCE [LARGE SCALE GENOMIC DNA]</scope>
    <source>
        <strain evidence="14">KCTC 42131</strain>
    </source>
</reference>
<dbReference type="EC" id="3.2.1.52" evidence="11"/>
<comment type="similarity">
    <text evidence="11">Belongs to the glycosyl hydrolase 3 family. NagZ subfamily.</text>
</comment>
<evidence type="ECO:0000256" key="11">
    <source>
        <dbReference type="HAMAP-Rule" id="MF_00364"/>
    </source>
</evidence>
<feature type="binding site" evidence="11">
    <location>
        <position position="73"/>
    </location>
    <ligand>
        <name>substrate</name>
    </ligand>
</feature>
<dbReference type="InterPro" id="IPR001764">
    <property type="entry name" value="Glyco_hydro_3_N"/>
</dbReference>
<keyword evidence="4 11" id="KW-0378">Hydrolase</keyword>
<organism evidence="13 14">
    <name type="scientific">Pseudohongiella acticola</name>
    <dbReference type="NCBI Taxonomy" id="1524254"/>
    <lineage>
        <taxon>Bacteria</taxon>
        <taxon>Pseudomonadati</taxon>
        <taxon>Pseudomonadota</taxon>
        <taxon>Gammaproteobacteria</taxon>
        <taxon>Pseudomonadales</taxon>
        <taxon>Pseudohongiellaceae</taxon>
        <taxon>Pseudohongiella</taxon>
    </lineage>
</organism>
<keyword evidence="14" id="KW-1185">Reference proteome</keyword>
<feature type="active site" description="Nucleophile" evidence="11">
    <location>
        <position position="252"/>
    </location>
</feature>
<feature type="domain" description="Glycoside hydrolase family 3 N-terminal" evidence="12">
    <location>
        <begin position="16"/>
        <end position="295"/>
    </location>
</feature>
<name>A0A1E8CG50_9GAMM</name>
<dbReference type="NCBIfam" id="NF003740">
    <property type="entry name" value="PRK05337.1"/>
    <property type="match status" value="1"/>
</dbReference>
<dbReference type="GO" id="GO:0009252">
    <property type="term" value="P:peptidoglycan biosynthetic process"/>
    <property type="evidence" value="ECO:0007669"/>
    <property type="project" value="UniProtKB-KW"/>
</dbReference>
<keyword evidence="5 11" id="KW-0133">Cell shape</keyword>
<evidence type="ECO:0000256" key="9">
    <source>
        <dbReference type="ARBA" id="ARBA00023316"/>
    </source>
</evidence>
<dbReference type="GO" id="GO:0051301">
    <property type="term" value="P:cell division"/>
    <property type="evidence" value="ECO:0007669"/>
    <property type="project" value="UniProtKB-KW"/>
</dbReference>
<dbReference type="InterPro" id="IPR022956">
    <property type="entry name" value="Beta_hexosaminidase_bac"/>
</dbReference>
<evidence type="ECO:0000256" key="6">
    <source>
        <dbReference type="ARBA" id="ARBA00022984"/>
    </source>
</evidence>
<dbReference type="InterPro" id="IPR017853">
    <property type="entry name" value="GH"/>
</dbReference>
<comment type="catalytic activity">
    <reaction evidence="1 11">
        <text>Hydrolysis of terminal non-reducing N-acetyl-D-hexosamine residues in N-acetyl-beta-D-hexosaminides.</text>
        <dbReference type="EC" id="3.2.1.52"/>
    </reaction>
</comment>
<dbReference type="Gene3D" id="3.20.20.300">
    <property type="entry name" value="Glycoside hydrolase, family 3, N-terminal domain"/>
    <property type="match status" value="1"/>
</dbReference>
<keyword evidence="8 11" id="KW-0131">Cell cycle</keyword>
<feature type="active site" description="Proton donor/acceptor" evidence="11">
    <location>
        <position position="182"/>
    </location>
</feature>
<evidence type="ECO:0000256" key="10">
    <source>
        <dbReference type="ARBA" id="ARBA00037880"/>
    </source>
</evidence>
<dbReference type="GO" id="GO:0005975">
    <property type="term" value="P:carbohydrate metabolic process"/>
    <property type="evidence" value="ECO:0007669"/>
    <property type="project" value="InterPro"/>
</dbReference>
<dbReference type="PANTHER" id="PTHR30480:SF13">
    <property type="entry name" value="BETA-HEXOSAMINIDASE"/>
    <property type="match status" value="1"/>
</dbReference>
<dbReference type="Proteomes" id="UP000175669">
    <property type="component" value="Unassembled WGS sequence"/>
</dbReference>
<protein>
    <recommendedName>
        <fullName evidence="11">Beta-hexosaminidase</fullName>
        <ecNumber evidence="11">3.2.1.52</ecNumber>
    </recommendedName>
    <alternativeName>
        <fullName evidence="11">Beta-N-acetylhexosaminidase</fullName>
    </alternativeName>
    <alternativeName>
        <fullName evidence="11">N-acetyl-beta-glucosaminidase</fullName>
    </alternativeName>
</protein>
<dbReference type="PANTHER" id="PTHR30480">
    <property type="entry name" value="BETA-HEXOSAMINIDASE-RELATED"/>
    <property type="match status" value="1"/>
</dbReference>
<keyword evidence="3 11" id="KW-0132">Cell division</keyword>
<gene>
    <name evidence="11" type="primary">nagZ</name>
    <name evidence="13" type="ORF">PHACT_12905</name>
</gene>
<dbReference type="InterPro" id="IPR036962">
    <property type="entry name" value="Glyco_hydro_3_N_sf"/>
</dbReference>
<proteinExistence type="inferred from homology"/>
<comment type="function">
    <text evidence="11">Plays a role in peptidoglycan recycling by cleaving the terminal beta-1,4-linked N-acetylglucosamine (GlcNAc) from peptide-linked peptidoglycan fragments, giving rise to free GlcNAc, anhydro-N-acetylmuramic acid and anhydro-N-acetylmuramic acid-linked peptides.</text>
</comment>
<dbReference type="Pfam" id="PF00933">
    <property type="entry name" value="Glyco_hydro_3"/>
    <property type="match status" value="1"/>
</dbReference>
<dbReference type="HAMAP" id="MF_00364">
    <property type="entry name" value="NagZ"/>
    <property type="match status" value="1"/>
</dbReference>
<dbReference type="InterPro" id="IPR050226">
    <property type="entry name" value="NagZ_Beta-hexosaminidase"/>
</dbReference>
<evidence type="ECO:0000313" key="14">
    <source>
        <dbReference type="Proteomes" id="UP000175669"/>
    </source>
</evidence>
<feature type="site" description="Important for catalytic activity" evidence="11">
    <location>
        <position position="180"/>
    </location>
</feature>
<dbReference type="GO" id="GO:0004563">
    <property type="term" value="F:beta-N-acetylhexosaminidase activity"/>
    <property type="evidence" value="ECO:0007669"/>
    <property type="project" value="UniProtKB-UniRule"/>
</dbReference>
<evidence type="ECO:0000259" key="12">
    <source>
        <dbReference type="Pfam" id="PF00933"/>
    </source>
</evidence>
<evidence type="ECO:0000256" key="2">
    <source>
        <dbReference type="ARBA" id="ARBA00022490"/>
    </source>
</evidence>
<dbReference type="GO" id="GO:0009254">
    <property type="term" value="P:peptidoglycan turnover"/>
    <property type="evidence" value="ECO:0007669"/>
    <property type="project" value="UniProtKB-UniRule"/>
</dbReference>
<evidence type="ECO:0000256" key="7">
    <source>
        <dbReference type="ARBA" id="ARBA00023295"/>
    </source>
</evidence>
<sequence length="344" mass="37982">MSDLPGVLMLDVQGTVLNEDERSLLRHPQVGGVILFSRNIQDAAQVQALVADIRRCRPQILLAVDQEGGRVQRLREGFTRLPPMLRFGELWQRDQSAAKTLAQDCGWLMAAEVRACDIDFSFAPVLDLHTGLSEVIGDRAFSADQDTLVALATAFMQGMHEAGMATTGKHFPGHGSVTADSHHDLPLDKRPLQQIREQDMQPFVRCMPVMDAVMPAHVIYQQADDACAGFSEFWLQTVLRKQLDFQGVIFSDDLVMAAAAAAGNMEDRVKKALAAGCDMLLVCNDREAALQALAALEGLNTEPNARLLRMQGKQHLDFAALQATPRWQQTRDRLEALIQAETVK</sequence>
<dbReference type="AlphaFoldDB" id="A0A1E8CG50"/>
<dbReference type="UniPathway" id="UPA00544"/>
<accession>A0A1E8CG50</accession>
<evidence type="ECO:0000256" key="3">
    <source>
        <dbReference type="ARBA" id="ARBA00022618"/>
    </source>
</evidence>
<evidence type="ECO:0000256" key="4">
    <source>
        <dbReference type="ARBA" id="ARBA00022801"/>
    </source>
</evidence>
<keyword evidence="2 11" id="KW-0963">Cytoplasm</keyword>
<evidence type="ECO:0000256" key="1">
    <source>
        <dbReference type="ARBA" id="ARBA00001231"/>
    </source>
</evidence>
<dbReference type="FunFam" id="3.20.20.300:FF:000001">
    <property type="entry name" value="Beta-hexosaminidase"/>
    <property type="match status" value="1"/>
</dbReference>
<dbReference type="GO" id="GO:0071555">
    <property type="term" value="P:cell wall organization"/>
    <property type="evidence" value="ECO:0007669"/>
    <property type="project" value="UniProtKB-KW"/>
</dbReference>
<comment type="pathway">
    <text evidence="10 11">Cell wall biogenesis; peptidoglycan recycling.</text>
</comment>
<keyword evidence="7 11" id="KW-0326">Glycosidase</keyword>
<keyword evidence="9 11" id="KW-0961">Cell wall biogenesis/degradation</keyword>
<evidence type="ECO:0000256" key="5">
    <source>
        <dbReference type="ARBA" id="ARBA00022960"/>
    </source>
</evidence>
<dbReference type="EMBL" id="MASR01000002">
    <property type="protein sequence ID" value="OFE11444.1"/>
    <property type="molecule type" value="Genomic_DNA"/>
</dbReference>
<evidence type="ECO:0000313" key="13">
    <source>
        <dbReference type="EMBL" id="OFE11444.1"/>
    </source>
</evidence>
<feature type="binding site" evidence="11">
    <location>
        <position position="65"/>
    </location>
    <ligand>
        <name>substrate</name>
    </ligand>
</feature>
<dbReference type="GO" id="GO:0008360">
    <property type="term" value="P:regulation of cell shape"/>
    <property type="evidence" value="ECO:0007669"/>
    <property type="project" value="UniProtKB-KW"/>
</dbReference>
<dbReference type="GO" id="GO:0005737">
    <property type="term" value="C:cytoplasm"/>
    <property type="evidence" value="ECO:0007669"/>
    <property type="project" value="UniProtKB-SubCell"/>
</dbReference>
<keyword evidence="6 11" id="KW-0573">Peptidoglycan synthesis</keyword>
<feature type="binding site" evidence="11">
    <location>
        <begin position="169"/>
        <end position="170"/>
    </location>
    <ligand>
        <name>substrate</name>
    </ligand>
</feature>
<dbReference type="RefSeq" id="WP_070118694.1">
    <property type="nucleotide sequence ID" value="NZ_MASR01000002.1"/>
</dbReference>
<evidence type="ECO:0000256" key="8">
    <source>
        <dbReference type="ARBA" id="ARBA00023306"/>
    </source>
</evidence>